<dbReference type="PANTHER" id="PTHR32347:SF27">
    <property type="entry name" value="RND EFFLUX PUMP MEMBRANE FUSION PROTEIN BARREL-SANDWICH DOMAIN-CONTAINING PROTEIN"/>
    <property type="match status" value="1"/>
</dbReference>
<dbReference type="Gene3D" id="1.10.287.470">
    <property type="entry name" value="Helix hairpin bin"/>
    <property type="match status" value="1"/>
</dbReference>
<feature type="coiled-coil region" evidence="3">
    <location>
        <begin position="161"/>
        <end position="276"/>
    </location>
</feature>
<keyword evidence="4" id="KW-1133">Transmembrane helix</keyword>
<dbReference type="AlphaFoldDB" id="B4VXB2"/>
<dbReference type="eggNOG" id="COG0845">
    <property type="taxonomic scope" value="Bacteria"/>
</dbReference>
<dbReference type="EMBL" id="DS989858">
    <property type="protein sequence ID" value="EDX73292.1"/>
    <property type="molecule type" value="Genomic_DNA"/>
</dbReference>
<evidence type="ECO:0000256" key="3">
    <source>
        <dbReference type="SAM" id="Coils"/>
    </source>
</evidence>
<dbReference type="HOGENOM" id="CLU_031364_1_0_3"/>
<dbReference type="NCBIfam" id="TIGR02971">
    <property type="entry name" value="heterocyst_DevB"/>
    <property type="match status" value="1"/>
</dbReference>
<feature type="transmembrane region" description="Helical" evidence="4">
    <location>
        <begin position="20"/>
        <end position="38"/>
    </location>
</feature>
<sequence>MSLDLLNHQAGSTQSPRRWLAFLGVAIVGLAGTGWGLWQFRAAQMREAQTEVSVAPEITTVTALGRLEPAGEMINLTASTSIQASRIEKLLVEEGDRVQTGQIIAILDNRDRLQASLQKAENQVRVAQAKLAQVKAGAKTGELQAQRAEIARLQADRTGSLAAQRAAVERLEAEVQNARLEYERYESLYQQGAVSASQRDAKRLAYITAQQQVQQAQAELGRIETTSQEQIQQAQATLDRLAEVRPVDLEAAEAEVQSAKATVVEAQANLEQAEVRSPRAGQIIKIHTYPGEKIADQGIVTLGQTQQMKAIAEVYQSDILKVQEGQPATITSPVIPNSLQGTVERIGLQVEQQQVVDEDPAANIDAKVVEVHIRLDPNSSQNVARLSNLQVTVTIQTE</sequence>
<dbReference type="PRINTS" id="PR01490">
    <property type="entry name" value="RTXTOXIND"/>
</dbReference>
<keyword evidence="4" id="KW-0472">Membrane</keyword>
<dbReference type="InterPro" id="IPR050465">
    <property type="entry name" value="UPF0194_transport"/>
</dbReference>
<dbReference type="OrthoDB" id="264111at2"/>
<dbReference type="RefSeq" id="WP_006103349.1">
    <property type="nucleotide sequence ID" value="NZ_DS989858.1"/>
</dbReference>
<name>B4VXB2_9CYAN</name>
<dbReference type="PANTHER" id="PTHR32347">
    <property type="entry name" value="EFFLUX SYSTEM COMPONENT YKNX-RELATED"/>
    <property type="match status" value="1"/>
</dbReference>
<dbReference type="InterPro" id="IPR014315">
    <property type="entry name" value="ABC_heterocyst_DevB"/>
</dbReference>
<dbReference type="Gene3D" id="2.40.30.170">
    <property type="match status" value="1"/>
</dbReference>
<proteinExistence type="predicted"/>
<dbReference type="Proteomes" id="UP000003835">
    <property type="component" value="Unassembled WGS sequence"/>
</dbReference>
<dbReference type="Gene3D" id="2.40.50.100">
    <property type="match status" value="1"/>
</dbReference>
<dbReference type="GO" id="GO:0030313">
    <property type="term" value="C:cell envelope"/>
    <property type="evidence" value="ECO:0007669"/>
    <property type="project" value="UniProtKB-SubCell"/>
</dbReference>
<evidence type="ECO:0000256" key="1">
    <source>
        <dbReference type="ARBA" id="ARBA00004196"/>
    </source>
</evidence>
<evidence type="ECO:0000256" key="2">
    <source>
        <dbReference type="ARBA" id="ARBA00023054"/>
    </source>
</evidence>
<reference evidence="5 6" key="1">
    <citation type="submission" date="2008-07" db="EMBL/GenBank/DDBJ databases">
        <authorList>
            <person name="Tandeau de Marsac N."/>
            <person name="Ferriera S."/>
            <person name="Johnson J."/>
            <person name="Kravitz S."/>
            <person name="Beeson K."/>
            <person name="Sutton G."/>
            <person name="Rogers Y.-H."/>
            <person name="Friedman R."/>
            <person name="Frazier M."/>
            <person name="Venter J.C."/>
        </authorList>
    </citation>
    <scope>NUCLEOTIDE SEQUENCE [LARGE SCALE GENOMIC DNA]</scope>
    <source>
        <strain evidence="5 6">PCC 7420</strain>
    </source>
</reference>
<evidence type="ECO:0000256" key="4">
    <source>
        <dbReference type="SAM" id="Phobius"/>
    </source>
</evidence>
<dbReference type="SUPFAM" id="SSF111369">
    <property type="entry name" value="HlyD-like secretion proteins"/>
    <property type="match status" value="2"/>
</dbReference>
<evidence type="ECO:0000313" key="5">
    <source>
        <dbReference type="EMBL" id="EDX73292.1"/>
    </source>
</evidence>
<organism evidence="5 6">
    <name type="scientific">Coleofasciculus chthonoplastes PCC 7420</name>
    <dbReference type="NCBI Taxonomy" id="118168"/>
    <lineage>
        <taxon>Bacteria</taxon>
        <taxon>Bacillati</taxon>
        <taxon>Cyanobacteriota</taxon>
        <taxon>Cyanophyceae</taxon>
        <taxon>Coleofasciculales</taxon>
        <taxon>Coleofasciculaceae</taxon>
        <taxon>Coleofasciculus</taxon>
    </lineage>
</organism>
<dbReference type="STRING" id="118168.MC7420_1088"/>
<feature type="coiled-coil region" evidence="3">
    <location>
        <begin position="103"/>
        <end position="137"/>
    </location>
</feature>
<gene>
    <name evidence="5" type="ORF">MC7420_1088</name>
</gene>
<protein>
    <submittedName>
        <fullName evidence="5">Auxiliary transport protein, MFP family, putative</fullName>
    </submittedName>
</protein>
<keyword evidence="4" id="KW-0812">Transmembrane</keyword>
<keyword evidence="2 3" id="KW-0175">Coiled coil</keyword>
<accession>B4VXB2</accession>
<comment type="subcellular location">
    <subcellularLocation>
        <location evidence="1">Cell envelope</location>
    </subcellularLocation>
</comment>
<evidence type="ECO:0000313" key="6">
    <source>
        <dbReference type="Proteomes" id="UP000003835"/>
    </source>
</evidence>
<keyword evidence="6" id="KW-1185">Reference proteome</keyword>